<name>A0A5R8ZI35_9PSED</name>
<evidence type="ECO:0000313" key="4">
    <source>
        <dbReference type="EMBL" id="TLP65084.1"/>
    </source>
</evidence>
<evidence type="ECO:0000259" key="3">
    <source>
        <dbReference type="SMART" id="SM00903"/>
    </source>
</evidence>
<keyword evidence="2" id="KW-0560">Oxidoreductase</keyword>
<dbReference type="RefSeq" id="WP_138217714.1">
    <property type="nucleotide sequence ID" value="NZ_VAUO01000001.1"/>
</dbReference>
<dbReference type="SMART" id="SM00903">
    <property type="entry name" value="Flavin_Reduct"/>
    <property type="match status" value="1"/>
</dbReference>
<comment type="similarity">
    <text evidence="1">Belongs to the non-flavoprotein flavin reductase family.</text>
</comment>
<feature type="domain" description="Flavin reductase like" evidence="3">
    <location>
        <begin position="23"/>
        <end position="168"/>
    </location>
</feature>
<accession>A0A5R8ZI35</accession>
<evidence type="ECO:0000256" key="2">
    <source>
        <dbReference type="ARBA" id="ARBA00023002"/>
    </source>
</evidence>
<sequence length="173" mass="18696">MSVVEKITQVSDMVDKNLFLQAMSILPGAVSLVTTGQGEKRMGLTVSALCSLSAEPPSLIVCVNKNASAHDELIAQGAFGVNVLKPNQTEFATLFTQRGVDRFASSDWVERVTGAPLLSSALIAFDCKLERAIDGFSHTILIGTIADIVMTPEDPSECLVWHQRRYRTSAEIA</sequence>
<dbReference type="GO" id="GO:0010181">
    <property type="term" value="F:FMN binding"/>
    <property type="evidence" value="ECO:0007669"/>
    <property type="project" value="InterPro"/>
</dbReference>
<evidence type="ECO:0000313" key="5">
    <source>
        <dbReference type="Proteomes" id="UP000309819"/>
    </source>
</evidence>
<dbReference type="InterPro" id="IPR002563">
    <property type="entry name" value="Flavin_Rdtase-like_dom"/>
</dbReference>
<dbReference type="GO" id="GO:0042602">
    <property type="term" value="F:riboflavin reductase (NADPH) activity"/>
    <property type="evidence" value="ECO:0007669"/>
    <property type="project" value="TreeGrafter"/>
</dbReference>
<proteinExistence type="inferred from homology"/>
<dbReference type="AlphaFoldDB" id="A0A5R8ZI35"/>
<dbReference type="InterPro" id="IPR012349">
    <property type="entry name" value="Split_barrel_FMN-bd"/>
</dbReference>
<dbReference type="Pfam" id="PF01613">
    <property type="entry name" value="Flavin_Reduct"/>
    <property type="match status" value="1"/>
</dbReference>
<dbReference type="PANTHER" id="PTHR30466:SF11">
    <property type="entry name" value="FLAVIN-DEPENDENT MONOOXYGENASE, REDUCTASE SUBUNIT HSAB"/>
    <property type="match status" value="1"/>
</dbReference>
<gene>
    <name evidence="4" type="ORF">FEM01_02580</name>
</gene>
<dbReference type="SUPFAM" id="SSF50475">
    <property type="entry name" value="FMN-binding split barrel"/>
    <property type="match status" value="1"/>
</dbReference>
<reference evidence="4 5" key="1">
    <citation type="submission" date="2019-05" db="EMBL/GenBank/DDBJ databases">
        <title>Pseudomonas sp. SC006 isolated from lettuce that can produce HBGAs.</title>
        <authorList>
            <person name="Wang D."/>
            <person name="Liao N."/>
            <person name="Liu D."/>
            <person name="Zhang Z."/>
            <person name="Zou S."/>
        </authorList>
    </citation>
    <scope>NUCLEOTIDE SEQUENCE [LARGE SCALE GENOMIC DNA]</scope>
    <source>
        <strain evidence="4 5">SC006</strain>
    </source>
</reference>
<dbReference type="InterPro" id="IPR050268">
    <property type="entry name" value="NADH-dep_flavin_reductase"/>
</dbReference>
<dbReference type="Gene3D" id="2.30.110.10">
    <property type="entry name" value="Electron Transport, Fmn-binding Protein, Chain A"/>
    <property type="match status" value="1"/>
</dbReference>
<dbReference type="EMBL" id="VAUO01000001">
    <property type="protein sequence ID" value="TLP65084.1"/>
    <property type="molecule type" value="Genomic_DNA"/>
</dbReference>
<dbReference type="OrthoDB" id="6401628at2"/>
<dbReference type="PANTHER" id="PTHR30466">
    <property type="entry name" value="FLAVIN REDUCTASE"/>
    <property type="match status" value="1"/>
</dbReference>
<protein>
    <submittedName>
        <fullName evidence="4">Flavin reductase</fullName>
    </submittedName>
</protein>
<comment type="caution">
    <text evidence="4">The sequence shown here is derived from an EMBL/GenBank/DDBJ whole genome shotgun (WGS) entry which is preliminary data.</text>
</comment>
<organism evidence="4 5">
    <name type="scientific">Pseudomonas mosselii</name>
    <dbReference type="NCBI Taxonomy" id="78327"/>
    <lineage>
        <taxon>Bacteria</taxon>
        <taxon>Pseudomonadati</taxon>
        <taxon>Pseudomonadota</taxon>
        <taxon>Gammaproteobacteria</taxon>
        <taxon>Pseudomonadales</taxon>
        <taxon>Pseudomonadaceae</taxon>
        <taxon>Pseudomonas</taxon>
    </lineage>
</organism>
<evidence type="ECO:0000256" key="1">
    <source>
        <dbReference type="ARBA" id="ARBA00008898"/>
    </source>
</evidence>
<keyword evidence="5" id="KW-1185">Reference proteome</keyword>
<dbReference type="Proteomes" id="UP000309819">
    <property type="component" value="Unassembled WGS sequence"/>
</dbReference>